<name>C3XBJ0_OXAFO</name>
<dbReference type="InterPro" id="IPR004573">
    <property type="entry name" value="rRNA_ssu_MeTfrase_B"/>
</dbReference>
<keyword evidence="6 13" id="KW-0489">Methyltransferase</keyword>
<dbReference type="PANTHER" id="PTHR22807">
    <property type="entry name" value="NOP2 YEAST -RELATED NOL1/NOP2/FMU SUN DOMAIN-CONTAINING"/>
    <property type="match status" value="1"/>
</dbReference>
<gene>
    <name evidence="15" type="primary">sun</name>
    <name evidence="15" type="ORF">OFBG_01594</name>
</gene>
<dbReference type="InterPro" id="IPR035926">
    <property type="entry name" value="NusB-like_sf"/>
</dbReference>
<comment type="similarity">
    <text evidence="13">Belongs to the class I-like SAM-binding methyltransferase superfamily. RsmB/NOP family.</text>
</comment>
<dbReference type="PROSITE" id="PS51686">
    <property type="entry name" value="SAM_MT_RSMB_NOP"/>
    <property type="match status" value="1"/>
</dbReference>
<evidence type="ECO:0000256" key="5">
    <source>
        <dbReference type="ARBA" id="ARBA00022552"/>
    </source>
</evidence>
<organism evidence="15 16">
    <name type="scientific">Oxalobacter formigenes OXCC13</name>
    <dbReference type="NCBI Taxonomy" id="556269"/>
    <lineage>
        <taxon>Bacteria</taxon>
        <taxon>Pseudomonadati</taxon>
        <taxon>Pseudomonadota</taxon>
        <taxon>Betaproteobacteria</taxon>
        <taxon>Burkholderiales</taxon>
        <taxon>Oxalobacteraceae</taxon>
        <taxon>Oxalobacter</taxon>
    </lineage>
</organism>
<comment type="catalytic activity">
    <reaction evidence="12">
        <text>cytidine(967) in 16S rRNA + S-adenosyl-L-methionine = 5-methylcytidine(967) in 16S rRNA + S-adenosyl-L-homocysteine + H(+)</text>
        <dbReference type="Rhea" id="RHEA:42748"/>
        <dbReference type="Rhea" id="RHEA-COMP:10219"/>
        <dbReference type="Rhea" id="RHEA-COMP:10220"/>
        <dbReference type="ChEBI" id="CHEBI:15378"/>
        <dbReference type="ChEBI" id="CHEBI:57856"/>
        <dbReference type="ChEBI" id="CHEBI:59789"/>
        <dbReference type="ChEBI" id="CHEBI:74483"/>
        <dbReference type="ChEBI" id="CHEBI:82748"/>
        <dbReference type="EC" id="2.1.1.176"/>
    </reaction>
</comment>
<dbReference type="GO" id="GO:0008649">
    <property type="term" value="F:rRNA methyltransferase activity"/>
    <property type="evidence" value="ECO:0007669"/>
    <property type="project" value="InterPro"/>
</dbReference>
<dbReference type="Gene3D" id="3.40.50.150">
    <property type="entry name" value="Vaccinia Virus protein VP39"/>
    <property type="match status" value="1"/>
</dbReference>
<dbReference type="InterPro" id="IPR049560">
    <property type="entry name" value="MeTrfase_RsmB-F_NOP2_cat"/>
</dbReference>
<comment type="function">
    <text evidence="1">Specifically methylates the cytosine at position 967 (m5C967) of 16S rRNA.</text>
</comment>
<evidence type="ECO:0000256" key="8">
    <source>
        <dbReference type="ARBA" id="ARBA00022691"/>
    </source>
</evidence>
<dbReference type="SUPFAM" id="SSF53335">
    <property type="entry name" value="S-adenosyl-L-methionine-dependent methyltransferases"/>
    <property type="match status" value="1"/>
</dbReference>
<feature type="active site" description="Nucleophile" evidence="13">
    <location>
        <position position="393"/>
    </location>
</feature>
<evidence type="ECO:0000256" key="13">
    <source>
        <dbReference type="PROSITE-ProRule" id="PRU01023"/>
    </source>
</evidence>
<evidence type="ECO:0000259" key="14">
    <source>
        <dbReference type="PROSITE" id="PS51686"/>
    </source>
</evidence>
<dbReference type="PRINTS" id="PR02008">
    <property type="entry name" value="RCMTFAMILY"/>
</dbReference>
<feature type="binding site" evidence="13">
    <location>
        <position position="322"/>
    </location>
    <ligand>
        <name>S-adenosyl-L-methionine</name>
        <dbReference type="ChEBI" id="CHEBI:59789"/>
    </ligand>
</feature>
<evidence type="ECO:0000256" key="9">
    <source>
        <dbReference type="ARBA" id="ARBA00022884"/>
    </source>
</evidence>
<dbReference type="STRING" id="847.BRW83_0498"/>
<dbReference type="InterPro" id="IPR029063">
    <property type="entry name" value="SAM-dependent_MTases_sf"/>
</dbReference>
<keyword evidence="4" id="KW-0963">Cytoplasm</keyword>
<dbReference type="Pfam" id="PF01189">
    <property type="entry name" value="Methyltr_RsmB-F"/>
    <property type="match status" value="1"/>
</dbReference>
<dbReference type="GO" id="GO:0005737">
    <property type="term" value="C:cytoplasm"/>
    <property type="evidence" value="ECO:0007669"/>
    <property type="project" value="UniProtKB-SubCell"/>
</dbReference>
<keyword evidence="9 13" id="KW-0694">RNA-binding</keyword>
<dbReference type="EMBL" id="GG658170">
    <property type="protein sequence ID" value="EEO30566.1"/>
    <property type="molecule type" value="Genomic_DNA"/>
</dbReference>
<dbReference type="NCBIfam" id="TIGR00563">
    <property type="entry name" value="rsmB"/>
    <property type="match status" value="1"/>
</dbReference>
<dbReference type="Gene3D" id="1.10.940.10">
    <property type="entry name" value="NusB-like"/>
    <property type="match status" value="1"/>
</dbReference>
<dbReference type="InterPro" id="IPR054728">
    <property type="entry name" value="RsmB-like_ferredoxin"/>
</dbReference>
<dbReference type="InterPro" id="IPR001678">
    <property type="entry name" value="MeTrfase_RsmB-F_NOP2_dom"/>
</dbReference>
<evidence type="ECO:0000256" key="12">
    <source>
        <dbReference type="ARBA" id="ARBA00047283"/>
    </source>
</evidence>
<dbReference type="Pfam" id="PF01029">
    <property type="entry name" value="NusB"/>
    <property type="match status" value="1"/>
</dbReference>
<accession>C3XBJ0</accession>
<reference evidence="15 16" key="1">
    <citation type="submission" date="2009-02" db="EMBL/GenBank/DDBJ databases">
        <title>The Genome Sequence of Oxalobacter formigenes OXCC13.</title>
        <authorList>
            <consortium name="The Broad Institute Genome Sequencing Platform"/>
            <person name="Ward D."/>
            <person name="Young S.K."/>
            <person name="Kodira C.D."/>
            <person name="Zeng Q."/>
            <person name="Koehrsen M."/>
            <person name="Alvarado L."/>
            <person name="Berlin A."/>
            <person name="Borenstein D."/>
            <person name="Chen Z."/>
            <person name="Engels R."/>
            <person name="Freedman E."/>
            <person name="Gellesch M."/>
            <person name="Goldberg J."/>
            <person name="Griggs A."/>
            <person name="Gujja S."/>
            <person name="Heiman D."/>
            <person name="Hepburn T."/>
            <person name="Howarth C."/>
            <person name="Jen D."/>
            <person name="Larson L."/>
            <person name="Lewis B."/>
            <person name="Mehta T."/>
            <person name="Park D."/>
            <person name="Pearson M."/>
            <person name="Roberts A."/>
            <person name="Saif S."/>
            <person name="Shea T."/>
            <person name="Shenoy N."/>
            <person name="Sisk P."/>
            <person name="Stolte C."/>
            <person name="Sykes S."/>
            <person name="Walk T."/>
            <person name="White J."/>
            <person name="Yandava C."/>
            <person name="Allison M.J."/>
            <person name="Lander E."/>
            <person name="Nusbaum C."/>
            <person name="Galagan J."/>
            <person name="Birren B."/>
        </authorList>
    </citation>
    <scope>NUCLEOTIDE SEQUENCE [LARGE SCALE GENOMIC DNA]</scope>
    <source>
        <strain evidence="15 16">OXCC13</strain>
    </source>
</reference>
<feature type="domain" description="SAM-dependent MTase RsmB/NOP-type" evidence="14">
    <location>
        <begin position="186"/>
        <end position="443"/>
    </location>
</feature>
<dbReference type="Proteomes" id="UP000005089">
    <property type="component" value="Unassembled WGS sequence"/>
</dbReference>
<dbReference type="HOGENOM" id="CLU_005316_0_4_4"/>
<sequence length="443" mass="48939">MAKDKSSDFFKTTLAPESLAFRLLGTAHAVARVEEGQSLPSALASVFSHPKMDAATRGAIQDIAYLTERKLGLCEFLIEQLTRQPPSPPLLKTLLASSLALLVGENDEADLKYEPYTTVDQAVEAAASEGTLVRAKGLVNAVLRRFLREKEILLEKSNLSLTAKWNYPSWWIKETRRIYPKNWESILHVGNTAPPLTLRVNKRKTTVEGYLADLEAAGHPATAIGPYAIRLDNPLPVYRIPGFSEGLVSVQDAAAQLAAPLLELQDGMRVLDACAAPGGKSGHMLEMADIDLHALDSEPERLKKIDENLTRLQLHATIMAGDASKKNWWDGNAFDCILADVPCTASGIIRRHPDIRWLRRPEDAKELAVISARILDNLWELLKPGGKLLLATCSVWPLESEWQADAFAKRNNAARLDAPGQLFPTSDKLKDHDGLFYALFKKQ</sequence>
<keyword evidence="5" id="KW-0698">rRNA processing</keyword>
<dbReference type="GO" id="GO:0003723">
    <property type="term" value="F:RNA binding"/>
    <property type="evidence" value="ECO:0007669"/>
    <property type="project" value="UniProtKB-UniRule"/>
</dbReference>
<dbReference type="RefSeq" id="WP_005881838.1">
    <property type="nucleotide sequence ID" value="NZ_CP019430.1"/>
</dbReference>
<dbReference type="eggNOG" id="COG0144">
    <property type="taxonomic scope" value="Bacteria"/>
</dbReference>
<keyword evidence="7 13" id="KW-0808">Transferase</keyword>
<feature type="binding site" evidence="13">
    <location>
        <position position="340"/>
    </location>
    <ligand>
        <name>S-adenosyl-L-methionine</name>
        <dbReference type="ChEBI" id="CHEBI:59789"/>
    </ligand>
</feature>
<feature type="binding site" evidence="13">
    <location>
        <position position="296"/>
    </location>
    <ligand>
        <name>S-adenosyl-L-methionine</name>
        <dbReference type="ChEBI" id="CHEBI:59789"/>
    </ligand>
</feature>
<keyword evidence="8 13" id="KW-0949">S-adenosyl-L-methionine</keyword>
<comment type="subcellular location">
    <subcellularLocation>
        <location evidence="2">Cytoplasm</location>
    </subcellularLocation>
</comment>
<evidence type="ECO:0000313" key="16">
    <source>
        <dbReference type="Proteomes" id="UP000005089"/>
    </source>
</evidence>
<dbReference type="Pfam" id="PF22458">
    <property type="entry name" value="RsmF-B_ferredox"/>
    <property type="match status" value="1"/>
</dbReference>
<evidence type="ECO:0000313" key="15">
    <source>
        <dbReference type="EMBL" id="EEO30566.1"/>
    </source>
</evidence>
<evidence type="ECO:0000256" key="6">
    <source>
        <dbReference type="ARBA" id="ARBA00022603"/>
    </source>
</evidence>
<evidence type="ECO:0000256" key="2">
    <source>
        <dbReference type="ARBA" id="ARBA00004496"/>
    </source>
</evidence>
<dbReference type="GeneID" id="77134408"/>
<evidence type="ECO:0000256" key="7">
    <source>
        <dbReference type="ARBA" id="ARBA00022679"/>
    </source>
</evidence>
<dbReference type="InterPro" id="IPR023267">
    <property type="entry name" value="RCMT"/>
</dbReference>
<evidence type="ECO:0000256" key="1">
    <source>
        <dbReference type="ARBA" id="ARBA00002724"/>
    </source>
</evidence>
<dbReference type="GO" id="GO:0006355">
    <property type="term" value="P:regulation of DNA-templated transcription"/>
    <property type="evidence" value="ECO:0007669"/>
    <property type="project" value="InterPro"/>
</dbReference>
<evidence type="ECO:0000256" key="10">
    <source>
        <dbReference type="ARBA" id="ARBA00030399"/>
    </source>
</evidence>
<dbReference type="PANTHER" id="PTHR22807:SF61">
    <property type="entry name" value="NOL1_NOP2_SUN FAMILY PROTEIN _ ANTITERMINATION NUSB DOMAIN-CONTAINING PROTEIN"/>
    <property type="match status" value="1"/>
</dbReference>
<feature type="binding site" evidence="13">
    <location>
        <begin position="274"/>
        <end position="280"/>
    </location>
    <ligand>
        <name>S-adenosyl-L-methionine</name>
        <dbReference type="ChEBI" id="CHEBI:59789"/>
    </ligand>
</feature>
<dbReference type="InterPro" id="IPR006027">
    <property type="entry name" value="NusB_RsmB_TIM44"/>
</dbReference>
<keyword evidence="16" id="KW-1185">Reference proteome</keyword>
<dbReference type="NCBIfam" id="NF008149">
    <property type="entry name" value="PRK10901.1"/>
    <property type="match status" value="1"/>
</dbReference>
<evidence type="ECO:0000256" key="11">
    <source>
        <dbReference type="ARBA" id="ARBA00031088"/>
    </source>
</evidence>
<dbReference type="Gene3D" id="3.30.70.1170">
    <property type="entry name" value="Sun protein, domain 3"/>
    <property type="match status" value="1"/>
</dbReference>
<dbReference type="EC" id="2.1.1.176" evidence="3"/>
<dbReference type="AlphaFoldDB" id="C3XBJ0"/>
<evidence type="ECO:0000256" key="4">
    <source>
        <dbReference type="ARBA" id="ARBA00022490"/>
    </source>
</evidence>
<dbReference type="SUPFAM" id="SSF48013">
    <property type="entry name" value="NusB-like"/>
    <property type="match status" value="1"/>
</dbReference>
<evidence type="ECO:0000256" key="3">
    <source>
        <dbReference type="ARBA" id="ARBA00012140"/>
    </source>
</evidence>
<protein>
    <recommendedName>
        <fullName evidence="3">16S rRNA (cytosine(967)-C(5))-methyltransferase</fullName>
        <ecNumber evidence="3">2.1.1.176</ecNumber>
    </recommendedName>
    <alternativeName>
        <fullName evidence="10">16S rRNA m5C967 methyltransferase</fullName>
    </alternativeName>
    <alternativeName>
        <fullName evidence="11">rRNA (cytosine-C(5)-)-methyltransferase RsmB</fullName>
    </alternativeName>
</protein>
<proteinExistence type="inferred from homology"/>